<keyword evidence="4" id="KW-0460">Magnesium</keyword>
<proteinExistence type="predicted"/>
<accession>V5EJ38</accession>
<dbReference type="HOGENOM" id="CLU_040729_7_3_1"/>
<dbReference type="Proteomes" id="UP000019377">
    <property type="component" value="Unassembled WGS sequence"/>
</dbReference>
<feature type="binding site" evidence="3">
    <location>
        <begin position="24"/>
        <end position="31"/>
    </location>
    <ligand>
        <name>GTP</name>
        <dbReference type="ChEBI" id="CHEBI:37565"/>
    </ligand>
</feature>
<evidence type="ECO:0000256" key="2">
    <source>
        <dbReference type="ARBA" id="ARBA00023134"/>
    </source>
</evidence>
<dbReference type="PANTHER" id="PTHR45909">
    <property type="entry name" value="ADP-RIBOSYLATION FACTOR-RELATED PROTEIN 1"/>
    <property type="match status" value="1"/>
</dbReference>
<evidence type="ECO:0000256" key="1">
    <source>
        <dbReference type="ARBA" id="ARBA00022741"/>
    </source>
</evidence>
<dbReference type="AlphaFoldDB" id="V5EJ38"/>
<dbReference type="PROSITE" id="PS51417">
    <property type="entry name" value="ARF"/>
    <property type="match status" value="1"/>
</dbReference>
<dbReference type="InterPro" id="IPR024156">
    <property type="entry name" value="Small_GTPase_ARF"/>
</dbReference>
<dbReference type="GO" id="GO:0034067">
    <property type="term" value="P:protein localization to Golgi apparatus"/>
    <property type="evidence" value="ECO:0007669"/>
    <property type="project" value="TreeGrafter"/>
</dbReference>
<dbReference type="PANTHER" id="PTHR45909:SF1">
    <property type="entry name" value="ADP-RIBOSYLATION FACTOR-RELATED PROTEIN 1"/>
    <property type="match status" value="1"/>
</dbReference>
<dbReference type="GO" id="GO:0003924">
    <property type="term" value="F:GTPase activity"/>
    <property type="evidence" value="ECO:0007669"/>
    <property type="project" value="InterPro"/>
</dbReference>
<dbReference type="GO" id="GO:0005794">
    <property type="term" value="C:Golgi apparatus"/>
    <property type="evidence" value="ECO:0007669"/>
    <property type="project" value="TreeGrafter"/>
</dbReference>
<dbReference type="STRING" id="1365824.V5EJ38"/>
<dbReference type="PRINTS" id="PR00449">
    <property type="entry name" value="RASTRNSFRMNG"/>
</dbReference>
<evidence type="ECO:0000256" key="3">
    <source>
        <dbReference type="PIRSR" id="PIRSR606689-1"/>
    </source>
</evidence>
<name>V5EJ38_KALBG</name>
<dbReference type="GO" id="GO:0046872">
    <property type="term" value="F:metal ion binding"/>
    <property type="evidence" value="ECO:0007669"/>
    <property type="project" value="UniProtKB-KW"/>
</dbReference>
<feature type="binding site" evidence="4">
    <location>
        <position position="55"/>
    </location>
    <ligand>
        <name>Mg(2+)</name>
        <dbReference type="ChEBI" id="CHEBI:18420"/>
    </ligand>
</feature>
<feature type="region of interest" description="Disordered" evidence="5">
    <location>
        <begin position="194"/>
        <end position="223"/>
    </location>
</feature>
<evidence type="ECO:0000256" key="4">
    <source>
        <dbReference type="PIRSR" id="PIRSR606689-2"/>
    </source>
</evidence>
<dbReference type="RefSeq" id="XP_016289719.1">
    <property type="nucleotide sequence ID" value="XM_016439411.1"/>
</dbReference>
<dbReference type="GeneID" id="27422123"/>
<dbReference type="GO" id="GO:0043001">
    <property type="term" value="P:Golgi to plasma membrane protein transport"/>
    <property type="evidence" value="ECO:0007669"/>
    <property type="project" value="TreeGrafter"/>
</dbReference>
<dbReference type="eggNOG" id="KOG0076">
    <property type="taxonomic scope" value="Eukaryota"/>
</dbReference>
<evidence type="ECO:0000313" key="6">
    <source>
        <dbReference type="EMBL" id="EST04730.1"/>
    </source>
</evidence>
<dbReference type="OrthoDB" id="414781at2759"/>
<keyword evidence="4" id="KW-0479">Metal-binding</keyword>
<keyword evidence="7" id="KW-1185">Reference proteome</keyword>
<feature type="binding site" evidence="4">
    <location>
        <position position="31"/>
    </location>
    <ligand>
        <name>Mg(2+)</name>
        <dbReference type="ChEBI" id="CHEBI:18420"/>
    </ligand>
</feature>
<dbReference type="OMA" id="TGLYAEW"/>
<dbReference type="Pfam" id="PF00025">
    <property type="entry name" value="Arf"/>
    <property type="match status" value="1"/>
</dbReference>
<protein>
    <recommendedName>
        <fullName evidence="8">Small GTPase-RAS protein</fullName>
    </recommendedName>
</protein>
<evidence type="ECO:0008006" key="8">
    <source>
        <dbReference type="Google" id="ProtNLM"/>
    </source>
</evidence>
<dbReference type="GO" id="GO:0006886">
    <property type="term" value="P:intracellular protein transport"/>
    <property type="evidence" value="ECO:0007669"/>
    <property type="project" value="TreeGrafter"/>
</dbReference>
<dbReference type="SUPFAM" id="SSF52540">
    <property type="entry name" value="P-loop containing nucleoside triphosphate hydrolases"/>
    <property type="match status" value="1"/>
</dbReference>
<dbReference type="Gene3D" id="3.40.50.300">
    <property type="entry name" value="P-loop containing nucleotide triphosphate hydrolases"/>
    <property type="match status" value="1"/>
</dbReference>
<evidence type="ECO:0000256" key="5">
    <source>
        <dbReference type="SAM" id="MobiDB-lite"/>
    </source>
</evidence>
<dbReference type="InterPro" id="IPR027417">
    <property type="entry name" value="P-loop_NTPase"/>
</dbReference>
<dbReference type="EMBL" id="KI545894">
    <property type="protein sequence ID" value="EST04730.1"/>
    <property type="molecule type" value="Genomic_DNA"/>
</dbReference>
<gene>
    <name evidence="6" type="ORF">PSEUBRA_SCAF8g02118</name>
</gene>
<keyword evidence="2 3" id="KW-0342">GTP-binding</keyword>
<dbReference type="InterPro" id="IPR006689">
    <property type="entry name" value="Small_GTPase_ARF/SAR"/>
</dbReference>
<reference evidence="7" key="1">
    <citation type="journal article" date="2013" name="Genome Announc.">
        <title>Draft genome sequence of Pseudozyma brasiliensis sp. nov. strain GHG001, a high producer of endo-1,4-xylanase isolated from an insect pest of sugarcane.</title>
        <authorList>
            <person name="Oliveira J.V.D.C."/>
            <person name="dos Santos R.A.C."/>
            <person name="Borges T.A."/>
            <person name="Riano-Pachon D.M."/>
            <person name="Goldman G.H."/>
        </authorList>
    </citation>
    <scope>NUCLEOTIDE SEQUENCE [LARGE SCALE GENOMIC DNA]</scope>
    <source>
        <strain evidence="7">GHG001</strain>
    </source>
</reference>
<feature type="binding site" evidence="3">
    <location>
        <position position="77"/>
    </location>
    <ligand>
        <name>GTP</name>
        <dbReference type="ChEBI" id="CHEBI:37565"/>
    </ligand>
</feature>
<keyword evidence="1 3" id="KW-0547">Nucleotide-binding</keyword>
<evidence type="ECO:0000313" key="7">
    <source>
        <dbReference type="Proteomes" id="UP000019377"/>
    </source>
</evidence>
<dbReference type="GO" id="GO:0005525">
    <property type="term" value="F:GTP binding"/>
    <property type="evidence" value="ECO:0007669"/>
    <property type="project" value="UniProtKB-KW"/>
</dbReference>
<sequence>MYHLITGLYAEWTKKERFNVLVVGPSGVGKSCLLEKIKSLYLKRPALPPNRIAPTVGQNVLELPLDKMTMHFWDLGGSPSVRRLWTKYYDESDAVVWVVDAGHFLALHSQSQQQRSGDVKGKGKATEPDVGTEAYEARELSWKLLSELLKNPSLEGCPILIVANKANENQSTSTDLASTVKQWFAEKLARIDDDPDEAASAQAPAQTSNVFADNEEESYRSPTRSHRNYEWGVILTSALEGTGVYDAVDWLQIRAQGLKHGRSR</sequence>
<organism evidence="6 7">
    <name type="scientific">Kalmanozyma brasiliensis (strain GHG001)</name>
    <name type="common">Yeast</name>
    <name type="synonym">Pseudozyma brasiliensis</name>
    <dbReference type="NCBI Taxonomy" id="1365824"/>
    <lineage>
        <taxon>Eukaryota</taxon>
        <taxon>Fungi</taxon>
        <taxon>Dikarya</taxon>
        <taxon>Basidiomycota</taxon>
        <taxon>Ustilaginomycotina</taxon>
        <taxon>Ustilaginomycetes</taxon>
        <taxon>Ustilaginales</taxon>
        <taxon>Ustilaginaceae</taxon>
        <taxon>Kalmanozyma</taxon>
    </lineage>
</organism>